<dbReference type="Pfam" id="PF00067">
    <property type="entry name" value="p450"/>
    <property type="match status" value="2"/>
</dbReference>
<dbReference type="Proteomes" id="UP000192596">
    <property type="component" value="Unassembled WGS sequence"/>
</dbReference>
<dbReference type="InterPro" id="IPR050121">
    <property type="entry name" value="Cytochrome_P450_monoxygenase"/>
</dbReference>
<dbReference type="PROSITE" id="PS00086">
    <property type="entry name" value="CYTOCHROME_P450"/>
    <property type="match status" value="1"/>
</dbReference>
<keyword evidence="5" id="KW-0349">Heme</keyword>
<evidence type="ECO:0000256" key="3">
    <source>
        <dbReference type="ARBA" id="ARBA00022723"/>
    </source>
</evidence>
<dbReference type="STRING" id="1507870.A0A1V8T6K7"/>
<keyword evidence="3 5" id="KW-0479">Metal-binding</keyword>
<dbReference type="SUPFAM" id="SSF48264">
    <property type="entry name" value="Cytochrome P450"/>
    <property type="match status" value="1"/>
</dbReference>
<dbReference type="OrthoDB" id="1470350at2759"/>
<keyword evidence="4 5" id="KW-0408">Iron</keyword>
<comment type="caution">
    <text evidence="6">The sequence shown here is derived from an EMBL/GenBank/DDBJ whole genome shotgun (WGS) entry which is preliminary data.</text>
</comment>
<dbReference type="InterPro" id="IPR001128">
    <property type="entry name" value="Cyt_P450"/>
</dbReference>
<evidence type="ECO:0000256" key="5">
    <source>
        <dbReference type="RuleBase" id="RU000461"/>
    </source>
</evidence>
<keyword evidence="5" id="KW-0503">Monooxygenase</keyword>
<comment type="similarity">
    <text evidence="2 5">Belongs to the cytochrome P450 family.</text>
</comment>
<keyword evidence="5" id="KW-0560">Oxidoreductase</keyword>
<evidence type="ECO:0000256" key="2">
    <source>
        <dbReference type="ARBA" id="ARBA00010617"/>
    </source>
</evidence>
<evidence type="ECO:0000313" key="6">
    <source>
        <dbReference type="EMBL" id="OQO07043.1"/>
    </source>
</evidence>
<dbReference type="PRINTS" id="PR00385">
    <property type="entry name" value="P450"/>
</dbReference>
<evidence type="ECO:0008006" key="8">
    <source>
        <dbReference type="Google" id="ProtNLM"/>
    </source>
</evidence>
<dbReference type="GO" id="GO:0004497">
    <property type="term" value="F:monooxygenase activity"/>
    <property type="evidence" value="ECO:0007669"/>
    <property type="project" value="UniProtKB-KW"/>
</dbReference>
<dbReference type="PANTHER" id="PTHR24305">
    <property type="entry name" value="CYTOCHROME P450"/>
    <property type="match status" value="1"/>
</dbReference>
<name>A0A1V8T6K7_9PEZI</name>
<dbReference type="InterPro" id="IPR017972">
    <property type="entry name" value="Cyt_P450_CS"/>
</dbReference>
<dbReference type="GO" id="GO:0005506">
    <property type="term" value="F:iron ion binding"/>
    <property type="evidence" value="ECO:0007669"/>
    <property type="project" value="InterPro"/>
</dbReference>
<gene>
    <name evidence="6" type="ORF">B0A48_07609</name>
</gene>
<dbReference type="InParanoid" id="A0A1V8T6K7"/>
<protein>
    <recommendedName>
        <fullName evidence="8">Cytochrome P450</fullName>
    </recommendedName>
</protein>
<dbReference type="InterPro" id="IPR036396">
    <property type="entry name" value="Cyt_P450_sf"/>
</dbReference>
<dbReference type="GO" id="GO:0016705">
    <property type="term" value="F:oxidoreductase activity, acting on paired donors, with incorporation or reduction of molecular oxygen"/>
    <property type="evidence" value="ECO:0007669"/>
    <property type="project" value="InterPro"/>
</dbReference>
<proteinExistence type="inferred from homology"/>
<dbReference type="Gene3D" id="1.10.630.10">
    <property type="entry name" value="Cytochrome P450"/>
    <property type="match status" value="1"/>
</dbReference>
<dbReference type="AlphaFoldDB" id="A0A1V8T6K7"/>
<reference evidence="7" key="1">
    <citation type="submission" date="2017-03" db="EMBL/GenBank/DDBJ databases">
        <title>Genomes of endolithic fungi from Antarctica.</title>
        <authorList>
            <person name="Coleine C."/>
            <person name="Masonjones S."/>
            <person name="Stajich J.E."/>
        </authorList>
    </citation>
    <scope>NUCLEOTIDE SEQUENCE [LARGE SCALE GENOMIC DNA]</scope>
    <source>
        <strain evidence="7">CCFEE 5527</strain>
    </source>
</reference>
<dbReference type="EMBL" id="NAJO01000015">
    <property type="protein sequence ID" value="OQO07043.1"/>
    <property type="molecule type" value="Genomic_DNA"/>
</dbReference>
<comment type="cofactor">
    <cofactor evidence="1">
        <name>heme</name>
        <dbReference type="ChEBI" id="CHEBI:30413"/>
    </cofactor>
</comment>
<dbReference type="PANTHER" id="PTHR24305:SF166">
    <property type="entry name" value="CYTOCHROME P450 12A4, MITOCHONDRIAL-RELATED"/>
    <property type="match status" value="1"/>
</dbReference>
<evidence type="ECO:0000256" key="1">
    <source>
        <dbReference type="ARBA" id="ARBA00001971"/>
    </source>
</evidence>
<dbReference type="GO" id="GO:0020037">
    <property type="term" value="F:heme binding"/>
    <property type="evidence" value="ECO:0007669"/>
    <property type="project" value="InterPro"/>
</dbReference>
<organism evidence="6 7">
    <name type="scientific">Cryoendolithus antarcticus</name>
    <dbReference type="NCBI Taxonomy" id="1507870"/>
    <lineage>
        <taxon>Eukaryota</taxon>
        <taxon>Fungi</taxon>
        <taxon>Dikarya</taxon>
        <taxon>Ascomycota</taxon>
        <taxon>Pezizomycotina</taxon>
        <taxon>Dothideomycetes</taxon>
        <taxon>Dothideomycetidae</taxon>
        <taxon>Cladosporiales</taxon>
        <taxon>Cladosporiaceae</taxon>
        <taxon>Cryoendolithus</taxon>
    </lineage>
</organism>
<accession>A0A1V8T6K7</accession>
<evidence type="ECO:0000313" key="7">
    <source>
        <dbReference type="Proteomes" id="UP000192596"/>
    </source>
</evidence>
<evidence type="ECO:0000256" key="4">
    <source>
        <dbReference type="ARBA" id="ARBA00023004"/>
    </source>
</evidence>
<keyword evidence="7" id="KW-1185">Reference proteome</keyword>
<sequence length="581" mass="65079">MPSILTIVAALLALCFLPWPYRFLRNFYYARKSGVPVIILPWDQDNPLWIVISVPLRPVLQKILPKVVFERIVLAIYGWEFHDKLRPFEQYAAPQGNDKTFFLVTAGLSEITTRDPEVAWQIVSRPRDFVQAQWIAAFIITSVINERVSKVIFGESLKHTSGMMGEVFDKADGNAAESTEVFNMMKKITINVLAGGAMGQDVTWDSDKDDKPRPGYKMTYMQSCKTVIEAVAGPIILPIWFLKGYPSFLPGYKYISELGVAVEEFPAHTKHFLQMETERSERESGQTRSNIASQLLRANRGDDKSIASLTDEELMGNLFVVSAAGFDTTANTLSYALALLCRYPEVQDWMFEEVDELLSDDMGDDLDYVAIFPRVVRIMAVMLETLRLFVPVVHLAKETSGPQTIETSAGTLRAPASCTMYVDVVGLHLIPEIWRGLNLSDKKAEPKISTNTDSNVLADEHIFRPTRWVNPTGSAQPLYQPPRGCYMPWSGGPRICPGQKMAQVEFTAIFLGLFRRHRIEAVPLQIDGNEETLSERNARLDAIMKDSVSLLTLQMQGVYHAADASGAATGKGVNVRISKRR</sequence>